<dbReference type="Gene3D" id="3.90.70.10">
    <property type="entry name" value="Cysteine proteinases"/>
    <property type="match status" value="1"/>
</dbReference>
<sequence>MSEKKLEEIKKIECIPENISEKKQNNMSENVKPNGLPNKGNTCYINTAIQTISQIFGDYFVSGEYYKKLSNDPKKIDFMNNFAYLIAAIENNNGRWSRDHIKLHLKESNKYLSTLDN</sequence>
<feature type="domain" description="Peptidase C19 ubiquitin carboxyl-terminal hydrolase" evidence="1">
    <location>
        <begin position="35"/>
        <end position="110"/>
    </location>
</feature>
<dbReference type="Pfam" id="PF00443">
    <property type="entry name" value="UCH"/>
    <property type="match status" value="1"/>
</dbReference>
<dbReference type="InterPro" id="IPR001394">
    <property type="entry name" value="Peptidase_C19_UCH"/>
</dbReference>
<organism evidence="2">
    <name type="scientific">marine sediment metagenome</name>
    <dbReference type="NCBI Taxonomy" id="412755"/>
    <lineage>
        <taxon>unclassified sequences</taxon>
        <taxon>metagenomes</taxon>
        <taxon>ecological metagenomes</taxon>
    </lineage>
</organism>
<gene>
    <name evidence="2" type="ORF">S01H1_05182</name>
</gene>
<comment type="caution">
    <text evidence="2">The sequence shown here is derived from an EMBL/GenBank/DDBJ whole genome shotgun (WGS) entry which is preliminary data.</text>
</comment>
<dbReference type="EMBL" id="BARS01002701">
    <property type="protein sequence ID" value="GAF71514.1"/>
    <property type="molecule type" value="Genomic_DNA"/>
</dbReference>
<protein>
    <recommendedName>
        <fullName evidence="1">Peptidase C19 ubiquitin carboxyl-terminal hydrolase domain-containing protein</fullName>
    </recommendedName>
</protein>
<reference evidence="2" key="1">
    <citation type="journal article" date="2014" name="Front. Microbiol.">
        <title>High frequency of phylogenetically diverse reductive dehalogenase-homologous genes in deep subseafloor sedimentary metagenomes.</title>
        <authorList>
            <person name="Kawai M."/>
            <person name="Futagami T."/>
            <person name="Toyoda A."/>
            <person name="Takaki Y."/>
            <person name="Nishi S."/>
            <person name="Hori S."/>
            <person name="Arai W."/>
            <person name="Tsubouchi T."/>
            <person name="Morono Y."/>
            <person name="Uchiyama I."/>
            <person name="Ito T."/>
            <person name="Fujiyama A."/>
            <person name="Inagaki F."/>
            <person name="Takami H."/>
        </authorList>
    </citation>
    <scope>NUCLEOTIDE SEQUENCE</scope>
    <source>
        <strain evidence="2">Expedition CK06-06</strain>
    </source>
</reference>
<evidence type="ECO:0000313" key="2">
    <source>
        <dbReference type="EMBL" id="GAF71514.1"/>
    </source>
</evidence>
<feature type="non-terminal residue" evidence="2">
    <location>
        <position position="117"/>
    </location>
</feature>
<evidence type="ECO:0000259" key="1">
    <source>
        <dbReference type="Pfam" id="PF00443"/>
    </source>
</evidence>
<dbReference type="AlphaFoldDB" id="X0RRQ2"/>
<name>X0RRQ2_9ZZZZ</name>
<dbReference type="GO" id="GO:0004843">
    <property type="term" value="F:cysteine-type deubiquitinase activity"/>
    <property type="evidence" value="ECO:0007669"/>
    <property type="project" value="InterPro"/>
</dbReference>
<accession>X0RRQ2</accession>
<dbReference type="InterPro" id="IPR038765">
    <property type="entry name" value="Papain-like_cys_pep_sf"/>
</dbReference>
<proteinExistence type="predicted"/>
<dbReference type="GO" id="GO:0016579">
    <property type="term" value="P:protein deubiquitination"/>
    <property type="evidence" value="ECO:0007669"/>
    <property type="project" value="InterPro"/>
</dbReference>
<dbReference type="SUPFAM" id="SSF54001">
    <property type="entry name" value="Cysteine proteinases"/>
    <property type="match status" value="1"/>
</dbReference>